<dbReference type="GO" id="GO:0005886">
    <property type="term" value="C:plasma membrane"/>
    <property type="evidence" value="ECO:0007669"/>
    <property type="project" value="UniProtKB-SubCell"/>
</dbReference>
<feature type="transmembrane region" description="Helical" evidence="6">
    <location>
        <begin position="122"/>
        <end position="143"/>
    </location>
</feature>
<evidence type="ECO:0000256" key="2">
    <source>
        <dbReference type="ARBA" id="ARBA00022475"/>
    </source>
</evidence>
<dbReference type="PROSITE" id="PS50850">
    <property type="entry name" value="MFS"/>
    <property type="match status" value="1"/>
</dbReference>
<feature type="transmembrane region" description="Helical" evidence="6">
    <location>
        <begin position="6"/>
        <end position="27"/>
    </location>
</feature>
<feature type="transmembrane region" description="Helical" evidence="6">
    <location>
        <begin position="34"/>
        <end position="52"/>
    </location>
</feature>
<evidence type="ECO:0000313" key="9">
    <source>
        <dbReference type="Proteomes" id="UP000239936"/>
    </source>
</evidence>
<dbReference type="InterPro" id="IPR050189">
    <property type="entry name" value="MFS_Efflux_Transporters"/>
</dbReference>
<keyword evidence="9" id="KW-1185">Reference proteome</keyword>
<dbReference type="RefSeq" id="WP_105073269.1">
    <property type="nucleotide sequence ID" value="NZ_PPGH01000034.1"/>
</dbReference>
<evidence type="ECO:0000256" key="4">
    <source>
        <dbReference type="ARBA" id="ARBA00022989"/>
    </source>
</evidence>
<evidence type="ECO:0000313" key="8">
    <source>
        <dbReference type="EMBL" id="PQJ96509.1"/>
    </source>
</evidence>
<dbReference type="OrthoDB" id="1679175at2"/>
<evidence type="ECO:0000256" key="3">
    <source>
        <dbReference type="ARBA" id="ARBA00022692"/>
    </source>
</evidence>
<accession>A0A2S7XRZ2</accession>
<comment type="caution">
    <text evidence="8">The sequence shown here is derived from an EMBL/GenBank/DDBJ whole genome shotgun (WGS) entry which is preliminary data.</text>
</comment>
<gene>
    <name evidence="8" type="ORF">CXB77_06625</name>
</gene>
<dbReference type="AlphaFoldDB" id="A0A2S7XRZ2"/>
<dbReference type="SUPFAM" id="SSF103473">
    <property type="entry name" value="MFS general substrate transporter"/>
    <property type="match status" value="1"/>
</dbReference>
<sequence length="365" mass="38543">MEMVLALPLSLELFGLGMASILGSILVARFGWKMVFYVGADLAVTGLLLSGGADSMQLLGIARLLTGIGSGLVFFALRSLVNSEHDIIIRNQGFSHFYSGMTAGTAVGAVFGGALAERIGYSPVFLVSALFVVIVVVFQLIFLKQPSIAKSNTALHLAPRLGMGQALRLLITDPHNLALFLLIVFPAYIAAAFTFYYFPLFAESQGLSTGTIGLFIIFGSLCVIYLGPVLTNYIGRSVGSHRGMFIGTIFCGGGLILFGLLGDLPWAVLAIITMGIAEGFSVPAQNDVFLQSKVALEAGEDQAISYYDLLGNLGEMLGPLAFAAAITISTLSGPLFIGCIIMSFGVLFFFITRHHATTPAAGATT</sequence>
<feature type="domain" description="Major facilitator superfamily (MFS) profile" evidence="7">
    <location>
        <begin position="1"/>
        <end position="357"/>
    </location>
</feature>
<dbReference type="InterPro" id="IPR011701">
    <property type="entry name" value="MFS"/>
</dbReference>
<name>A0A2S7XRZ2_9GAMM</name>
<organism evidence="8 9">
    <name type="scientific">Chromatium okenii</name>
    <dbReference type="NCBI Taxonomy" id="61644"/>
    <lineage>
        <taxon>Bacteria</taxon>
        <taxon>Pseudomonadati</taxon>
        <taxon>Pseudomonadota</taxon>
        <taxon>Gammaproteobacteria</taxon>
        <taxon>Chromatiales</taxon>
        <taxon>Chromatiaceae</taxon>
        <taxon>Chromatium</taxon>
    </lineage>
</organism>
<feature type="transmembrane region" description="Helical" evidence="6">
    <location>
        <begin position="320"/>
        <end position="351"/>
    </location>
</feature>
<dbReference type="Pfam" id="PF07690">
    <property type="entry name" value="MFS_1"/>
    <property type="match status" value="1"/>
</dbReference>
<keyword evidence="4 6" id="KW-1133">Transmembrane helix</keyword>
<comment type="subcellular location">
    <subcellularLocation>
        <location evidence="1">Cell membrane</location>
        <topology evidence="1">Multi-pass membrane protein</topology>
    </subcellularLocation>
</comment>
<dbReference type="EMBL" id="PPGH01000034">
    <property type="protein sequence ID" value="PQJ96509.1"/>
    <property type="molecule type" value="Genomic_DNA"/>
</dbReference>
<protein>
    <recommendedName>
        <fullName evidence="7">Major facilitator superfamily (MFS) profile domain-containing protein</fullName>
    </recommendedName>
</protein>
<dbReference type="GO" id="GO:0022857">
    <property type="term" value="F:transmembrane transporter activity"/>
    <property type="evidence" value="ECO:0007669"/>
    <property type="project" value="InterPro"/>
</dbReference>
<dbReference type="InterPro" id="IPR020846">
    <property type="entry name" value="MFS_dom"/>
</dbReference>
<evidence type="ECO:0000259" key="7">
    <source>
        <dbReference type="PROSITE" id="PS50850"/>
    </source>
</evidence>
<dbReference type="PANTHER" id="PTHR43124">
    <property type="entry name" value="PURINE EFFLUX PUMP PBUE"/>
    <property type="match status" value="1"/>
</dbReference>
<evidence type="ECO:0000256" key="6">
    <source>
        <dbReference type="SAM" id="Phobius"/>
    </source>
</evidence>
<proteinExistence type="predicted"/>
<reference evidence="8 9" key="1">
    <citation type="submission" date="2018-01" db="EMBL/GenBank/DDBJ databases">
        <title>The complete genome sequence of Chromatium okenii LaCa, a purple sulfur bacterium with a turbulent life.</title>
        <authorList>
            <person name="Luedin S.M."/>
            <person name="Liechti N."/>
            <person name="Storelli N."/>
            <person name="Danza F."/>
            <person name="Wittwer M."/>
            <person name="Pothier J.F."/>
            <person name="Tonolla M.A."/>
        </authorList>
    </citation>
    <scope>NUCLEOTIDE SEQUENCE [LARGE SCALE GENOMIC DNA]</scope>
    <source>
        <strain evidence="8 9">LaCa</strain>
    </source>
</reference>
<keyword evidence="5 6" id="KW-0472">Membrane</keyword>
<feature type="transmembrane region" description="Helical" evidence="6">
    <location>
        <begin position="97"/>
        <end position="116"/>
    </location>
</feature>
<keyword evidence="3 6" id="KW-0812">Transmembrane</keyword>
<feature type="transmembrane region" description="Helical" evidence="6">
    <location>
        <begin position="210"/>
        <end position="231"/>
    </location>
</feature>
<evidence type="ECO:0000256" key="5">
    <source>
        <dbReference type="ARBA" id="ARBA00023136"/>
    </source>
</evidence>
<evidence type="ECO:0000256" key="1">
    <source>
        <dbReference type="ARBA" id="ARBA00004651"/>
    </source>
</evidence>
<dbReference type="Gene3D" id="1.20.1250.20">
    <property type="entry name" value="MFS general substrate transporter like domains"/>
    <property type="match status" value="1"/>
</dbReference>
<dbReference type="PANTHER" id="PTHR43124:SF3">
    <property type="entry name" value="CHLORAMPHENICOL EFFLUX PUMP RV0191"/>
    <property type="match status" value="1"/>
</dbReference>
<feature type="transmembrane region" description="Helical" evidence="6">
    <location>
        <begin position="177"/>
        <end position="198"/>
    </location>
</feature>
<dbReference type="InterPro" id="IPR036259">
    <property type="entry name" value="MFS_trans_sf"/>
</dbReference>
<dbReference type="Proteomes" id="UP000239936">
    <property type="component" value="Unassembled WGS sequence"/>
</dbReference>
<keyword evidence="2" id="KW-1003">Cell membrane</keyword>
<feature type="transmembrane region" description="Helical" evidence="6">
    <location>
        <begin position="58"/>
        <end position="77"/>
    </location>
</feature>